<sequence>MSKVEKEAIYLGHTSFNGIPRNQPSREQDCVKGYRRALPTDNYFP</sequence>
<gene>
    <name evidence="1" type="ORF">rCG_40918</name>
</gene>
<accession>A6KL25</accession>
<protein>
    <submittedName>
        <fullName evidence="1">RCG40918</fullName>
    </submittedName>
</protein>
<dbReference type="AlphaFoldDB" id="A6KL25"/>
<evidence type="ECO:0000313" key="1">
    <source>
        <dbReference type="EMBL" id="EDL85093.1"/>
    </source>
</evidence>
<dbReference type="Proteomes" id="UP000234681">
    <property type="component" value="Chromosome 3"/>
</dbReference>
<organism evidence="1 2">
    <name type="scientific">Rattus norvegicus</name>
    <name type="common">Rat</name>
    <dbReference type="NCBI Taxonomy" id="10116"/>
    <lineage>
        <taxon>Eukaryota</taxon>
        <taxon>Metazoa</taxon>
        <taxon>Chordata</taxon>
        <taxon>Craniata</taxon>
        <taxon>Vertebrata</taxon>
        <taxon>Euteleostomi</taxon>
        <taxon>Mammalia</taxon>
        <taxon>Eutheria</taxon>
        <taxon>Euarchontoglires</taxon>
        <taxon>Glires</taxon>
        <taxon>Rodentia</taxon>
        <taxon>Myomorpha</taxon>
        <taxon>Muroidea</taxon>
        <taxon>Muridae</taxon>
        <taxon>Murinae</taxon>
        <taxon>Rattus</taxon>
    </lineage>
</organism>
<name>A6KL25_RAT</name>
<evidence type="ECO:0000313" key="2">
    <source>
        <dbReference type="Proteomes" id="UP000234681"/>
    </source>
</evidence>
<dbReference type="EMBL" id="CH474062">
    <property type="protein sequence ID" value="EDL85093.1"/>
    <property type="molecule type" value="Genomic_DNA"/>
</dbReference>
<proteinExistence type="predicted"/>
<reference evidence="1 2" key="1">
    <citation type="submission" date="2005-09" db="EMBL/GenBank/DDBJ databases">
        <authorList>
            <person name="Mural R.J."/>
            <person name="Li P.W."/>
            <person name="Adams M.D."/>
            <person name="Amanatides P.G."/>
            <person name="Baden-Tillson H."/>
            <person name="Barnstead M."/>
            <person name="Chin S.H."/>
            <person name="Dew I."/>
            <person name="Evans C.A."/>
            <person name="Ferriera S."/>
            <person name="Flanigan M."/>
            <person name="Fosler C."/>
            <person name="Glodek A."/>
            <person name="Gu Z."/>
            <person name="Holt R.A."/>
            <person name="Jennings D."/>
            <person name="Kraft C.L."/>
            <person name="Lu F."/>
            <person name="Nguyen T."/>
            <person name="Nusskern D.R."/>
            <person name="Pfannkoch C.M."/>
            <person name="Sitter C."/>
            <person name="Sutton G.G."/>
            <person name="Venter J.C."/>
            <person name="Wang Z."/>
            <person name="Woodage T."/>
            <person name="Zheng X.H."/>
            <person name="Zhong F."/>
        </authorList>
    </citation>
    <scope>NUCLEOTIDE SEQUENCE [LARGE SCALE GENOMIC DNA]</scope>
    <source>
        <strain>BN</strain>
        <strain evidence="2">Sprague-Dawley</strain>
    </source>
</reference>